<dbReference type="AlphaFoldDB" id="D6XTY4"/>
<dbReference type="STRING" id="439292.Bsel_1763"/>
<evidence type="ECO:0000256" key="2">
    <source>
        <dbReference type="ARBA" id="ARBA00022840"/>
    </source>
</evidence>
<keyword evidence="2" id="KW-0067">ATP-binding</keyword>
<proteinExistence type="predicted"/>
<dbReference type="InterPro" id="IPR050625">
    <property type="entry name" value="ParA/MinD_ATPase"/>
</dbReference>
<dbReference type="eggNOG" id="COG0455">
    <property type="taxonomic scope" value="Bacteria"/>
</dbReference>
<dbReference type="InterPro" id="IPR027417">
    <property type="entry name" value="P-loop_NTPase"/>
</dbReference>
<keyword evidence="1" id="KW-0547">Nucleotide-binding</keyword>
<evidence type="ECO:0000313" key="5">
    <source>
        <dbReference type="Proteomes" id="UP000000271"/>
    </source>
</evidence>
<dbReference type="InterPro" id="IPR002586">
    <property type="entry name" value="CobQ/CobB/MinD/ParA_Nub-bd_dom"/>
</dbReference>
<name>D6XTY4_BACIE</name>
<dbReference type="PANTHER" id="PTHR43384:SF4">
    <property type="entry name" value="CELLULOSE BIOSYNTHESIS PROTEIN BCSQ-RELATED"/>
    <property type="match status" value="1"/>
</dbReference>
<dbReference type="HOGENOM" id="CLU_037612_0_0_9"/>
<evidence type="ECO:0000313" key="4">
    <source>
        <dbReference type="EMBL" id="ADH99270.1"/>
    </source>
</evidence>
<dbReference type="InterPro" id="IPR033875">
    <property type="entry name" value="FlhG"/>
</dbReference>
<dbReference type="SUPFAM" id="SSF52540">
    <property type="entry name" value="P-loop containing nucleoside triphosphate hydrolases"/>
    <property type="match status" value="1"/>
</dbReference>
<dbReference type="RefSeq" id="WP_013172694.1">
    <property type="nucleotide sequence ID" value="NC_014219.1"/>
</dbReference>
<dbReference type="KEGG" id="bse:Bsel_1763"/>
<dbReference type="GO" id="GO:0005829">
    <property type="term" value="C:cytosol"/>
    <property type="evidence" value="ECO:0007669"/>
    <property type="project" value="TreeGrafter"/>
</dbReference>
<dbReference type="Proteomes" id="UP000000271">
    <property type="component" value="Chromosome"/>
</dbReference>
<dbReference type="EMBL" id="CP001791">
    <property type="protein sequence ID" value="ADH99270.1"/>
    <property type="molecule type" value="Genomic_DNA"/>
</dbReference>
<organism evidence="4 5">
    <name type="scientific">Bacillus selenitireducens (strain ATCC 700615 / DSM 15326 / MLS10)</name>
    <dbReference type="NCBI Taxonomy" id="439292"/>
    <lineage>
        <taxon>Bacteria</taxon>
        <taxon>Bacillati</taxon>
        <taxon>Bacillota</taxon>
        <taxon>Bacilli</taxon>
        <taxon>Bacillales</taxon>
        <taxon>Bacillaceae</taxon>
        <taxon>Salisediminibacterium</taxon>
    </lineage>
</organism>
<evidence type="ECO:0000259" key="3">
    <source>
        <dbReference type="Pfam" id="PF01656"/>
    </source>
</evidence>
<gene>
    <name evidence="4" type="ordered locus">Bsel_1763</name>
</gene>
<protein>
    <submittedName>
        <fullName evidence="4">Cobyrinic acid ac-diamide synthase</fullName>
    </submittedName>
</protein>
<dbReference type="Pfam" id="PF01656">
    <property type="entry name" value="CbiA"/>
    <property type="match status" value="1"/>
</dbReference>
<keyword evidence="5" id="KW-1185">Reference proteome</keyword>
<accession>D6XTY4</accession>
<dbReference type="GO" id="GO:0005524">
    <property type="term" value="F:ATP binding"/>
    <property type="evidence" value="ECO:0007669"/>
    <property type="project" value="UniProtKB-KW"/>
</dbReference>
<evidence type="ECO:0000256" key="1">
    <source>
        <dbReference type="ARBA" id="ARBA00022741"/>
    </source>
</evidence>
<dbReference type="GO" id="GO:0009898">
    <property type="term" value="C:cytoplasmic side of plasma membrane"/>
    <property type="evidence" value="ECO:0007669"/>
    <property type="project" value="TreeGrafter"/>
</dbReference>
<dbReference type="GO" id="GO:0051782">
    <property type="term" value="P:negative regulation of cell division"/>
    <property type="evidence" value="ECO:0007669"/>
    <property type="project" value="TreeGrafter"/>
</dbReference>
<dbReference type="PANTHER" id="PTHR43384">
    <property type="entry name" value="SEPTUM SITE-DETERMINING PROTEIN MIND HOMOLOG, CHLOROPLASTIC-RELATED"/>
    <property type="match status" value="1"/>
</dbReference>
<dbReference type="InterPro" id="IPR025501">
    <property type="entry name" value="MinD_FleN"/>
</dbReference>
<reference evidence="4" key="1">
    <citation type="submission" date="2009-10" db="EMBL/GenBank/DDBJ databases">
        <title>Complete sequence of Bacillus selenitireducens MLS10.</title>
        <authorList>
            <consortium name="US DOE Joint Genome Institute"/>
            <person name="Lucas S."/>
            <person name="Copeland A."/>
            <person name="Lapidus A."/>
            <person name="Glavina del Rio T."/>
            <person name="Dalin E."/>
            <person name="Tice H."/>
            <person name="Bruce D."/>
            <person name="Goodwin L."/>
            <person name="Pitluck S."/>
            <person name="Sims D."/>
            <person name="Brettin T."/>
            <person name="Detter J.C."/>
            <person name="Han C."/>
            <person name="Larimer F."/>
            <person name="Land M."/>
            <person name="Hauser L."/>
            <person name="Kyrpides N."/>
            <person name="Ovchinnikova G."/>
            <person name="Stolz J."/>
        </authorList>
    </citation>
    <scope>NUCLEOTIDE SEQUENCE [LARGE SCALE GENOMIC DNA]</scope>
    <source>
        <strain evidence="4">MLS10</strain>
    </source>
</reference>
<dbReference type="CDD" id="cd02038">
    <property type="entry name" value="FlhG-like"/>
    <property type="match status" value="1"/>
</dbReference>
<dbReference type="GO" id="GO:0016887">
    <property type="term" value="F:ATP hydrolysis activity"/>
    <property type="evidence" value="ECO:0007669"/>
    <property type="project" value="TreeGrafter"/>
</dbReference>
<dbReference type="Gene3D" id="3.40.50.300">
    <property type="entry name" value="P-loop containing nucleotide triphosphate hydrolases"/>
    <property type="match status" value="1"/>
</dbReference>
<feature type="domain" description="CobQ/CobB/MinD/ParA nucleotide binding" evidence="3">
    <location>
        <begin position="27"/>
        <end position="243"/>
    </location>
</feature>
<sequence>MYDQADALRKKMNNVSDGDTSKQAEVIAVVSGKGGVGKSNFTLNFAISLQKMNKKVLVIDLDIGMANIDILLGQSSRYSIVDMMNQDMPIWSIMEEGPEGLRYIAGGSGLTDLFEMDETKADHFYRQMASAEASFDYIFLDMGAGVNTNSAYFLFSSHHIFLVTTPEPTSVTDAYAMIKYIHNYDTDLPISLIINRARSKKDGERTSENVKQVTKRFLGKTIHLLTILPDDNIVWKAVRAQEPFVLYNPESKPSKAILNTVESFLIKNGEVVEGALQKPSFISKLKGFLRSR</sequence>
<dbReference type="PIRSF" id="PIRSF003092">
    <property type="entry name" value="MinD"/>
    <property type="match status" value="1"/>
</dbReference>